<evidence type="ECO:0000313" key="2">
    <source>
        <dbReference type="EMBL" id="MDQ0166765.1"/>
    </source>
</evidence>
<sequence length="387" mass="42154">MILIKNAEIHTITNGILKNASILVENGKIKEIGQEITVEDQVEVIDSAGKMVTPGLIDVHTHLGVYEEIVGPAGADGNELTDPATPQVRALDAINPMERGFVDAIQAGVTTVQVMPGSGNVIGGEMLVIKTFGNIVDEMIVKSPSALKIAFGENPKKVYGGKNKMPASRMGLAAVLRENLVKGQNYLRKLELAEKDPDKAPERDLKLEILAKVLKKEIQVRAHAHRADDIVTAIRIAKEFDLDLTIEHCTEGHKIPEFIKQSGFRVSVGPTMSSRSKIELGDKGWHTLTTLAEHGVPFSITTDHPVVPIDYLITATATAVAHGLDEQLAWEALTINAAKHMKVEDRVGSLEVGKDADLVIWSGHPLYQHQSQVEATMINGQFVYRKS</sequence>
<keyword evidence="3" id="KW-1185">Reference proteome</keyword>
<name>A0ABT9W0I0_9BACI</name>
<protein>
    <submittedName>
        <fullName evidence="2">Imidazolonepropionase-like amidohydrolase</fullName>
    </submittedName>
</protein>
<dbReference type="InterPro" id="IPR011059">
    <property type="entry name" value="Metal-dep_hydrolase_composite"/>
</dbReference>
<reference evidence="2 3" key="1">
    <citation type="submission" date="2023-07" db="EMBL/GenBank/DDBJ databases">
        <title>Genomic Encyclopedia of Type Strains, Phase IV (KMG-IV): sequencing the most valuable type-strain genomes for metagenomic binning, comparative biology and taxonomic classification.</title>
        <authorList>
            <person name="Goeker M."/>
        </authorList>
    </citation>
    <scope>NUCLEOTIDE SEQUENCE [LARGE SCALE GENOMIC DNA]</scope>
    <source>
        <strain evidence="2 3">DSM 12751</strain>
    </source>
</reference>
<feature type="domain" description="Amidohydrolase-related" evidence="1">
    <location>
        <begin position="51"/>
        <end position="383"/>
    </location>
</feature>
<dbReference type="InterPro" id="IPR051781">
    <property type="entry name" value="Metallo-dep_Hydrolase"/>
</dbReference>
<dbReference type="EMBL" id="JAUSTY010000010">
    <property type="protein sequence ID" value="MDQ0166765.1"/>
    <property type="molecule type" value="Genomic_DNA"/>
</dbReference>
<dbReference type="SUPFAM" id="SSF51338">
    <property type="entry name" value="Composite domain of metallo-dependent hydrolases"/>
    <property type="match status" value="1"/>
</dbReference>
<dbReference type="Proteomes" id="UP001235840">
    <property type="component" value="Unassembled WGS sequence"/>
</dbReference>
<proteinExistence type="predicted"/>
<dbReference type="SUPFAM" id="SSF51556">
    <property type="entry name" value="Metallo-dependent hydrolases"/>
    <property type="match status" value="1"/>
</dbReference>
<dbReference type="PANTHER" id="PTHR43135:SF3">
    <property type="entry name" value="ALPHA-D-RIBOSE 1-METHYLPHOSPHONATE 5-TRIPHOSPHATE DIPHOSPHATASE"/>
    <property type="match status" value="1"/>
</dbReference>
<evidence type="ECO:0000313" key="3">
    <source>
        <dbReference type="Proteomes" id="UP001235840"/>
    </source>
</evidence>
<dbReference type="InterPro" id="IPR032466">
    <property type="entry name" value="Metal_Hydrolase"/>
</dbReference>
<dbReference type="Gene3D" id="2.30.40.10">
    <property type="entry name" value="Urease, subunit C, domain 1"/>
    <property type="match status" value="1"/>
</dbReference>
<dbReference type="InterPro" id="IPR006680">
    <property type="entry name" value="Amidohydro-rel"/>
</dbReference>
<gene>
    <name evidence="2" type="ORF">J2S11_002681</name>
</gene>
<accession>A0ABT9W0I0</accession>
<dbReference type="CDD" id="cd01309">
    <property type="entry name" value="Met_dep_hydrolase_C"/>
    <property type="match status" value="1"/>
</dbReference>
<dbReference type="PANTHER" id="PTHR43135">
    <property type="entry name" value="ALPHA-D-RIBOSE 1-METHYLPHOSPHONATE 5-TRIPHOSPHATE DIPHOSPHATASE"/>
    <property type="match status" value="1"/>
</dbReference>
<evidence type="ECO:0000259" key="1">
    <source>
        <dbReference type="Pfam" id="PF01979"/>
    </source>
</evidence>
<dbReference type="RefSeq" id="WP_307395229.1">
    <property type="nucleotide sequence ID" value="NZ_BAAADK010000047.1"/>
</dbReference>
<dbReference type="Gene3D" id="3.20.20.140">
    <property type="entry name" value="Metal-dependent hydrolases"/>
    <property type="match status" value="1"/>
</dbReference>
<organism evidence="2 3">
    <name type="scientific">Caldalkalibacillus horti</name>
    <dbReference type="NCBI Taxonomy" id="77523"/>
    <lineage>
        <taxon>Bacteria</taxon>
        <taxon>Bacillati</taxon>
        <taxon>Bacillota</taxon>
        <taxon>Bacilli</taxon>
        <taxon>Bacillales</taxon>
        <taxon>Bacillaceae</taxon>
        <taxon>Caldalkalibacillus</taxon>
    </lineage>
</organism>
<dbReference type="Pfam" id="PF01979">
    <property type="entry name" value="Amidohydro_1"/>
    <property type="match status" value="1"/>
</dbReference>
<comment type="caution">
    <text evidence="2">The sequence shown here is derived from an EMBL/GenBank/DDBJ whole genome shotgun (WGS) entry which is preliminary data.</text>
</comment>